<accession>A0ABT9UKR2</accession>
<dbReference type="RefSeq" id="WP_307492262.1">
    <property type="nucleotide sequence ID" value="NZ_JAUSSY010000013.1"/>
</dbReference>
<dbReference type="InterPro" id="IPR048031">
    <property type="entry name" value="ScyD/ScyE-like"/>
</dbReference>
<evidence type="ECO:0000256" key="1">
    <source>
        <dbReference type="SAM" id="SignalP"/>
    </source>
</evidence>
<gene>
    <name evidence="2" type="ORF">J2T22_003445</name>
</gene>
<dbReference type="SUPFAM" id="SSF63829">
    <property type="entry name" value="Calcium-dependent phosphotriesterase"/>
    <property type="match status" value="1"/>
</dbReference>
<feature type="signal peptide" evidence="1">
    <location>
        <begin position="1"/>
        <end position="21"/>
    </location>
</feature>
<dbReference type="NCBIfam" id="NF033206">
    <property type="entry name" value="ScyE_fam"/>
    <property type="match status" value="1"/>
</dbReference>
<evidence type="ECO:0008006" key="4">
    <source>
        <dbReference type="Google" id="ProtNLM"/>
    </source>
</evidence>
<reference evidence="2 3" key="1">
    <citation type="submission" date="2023-07" db="EMBL/GenBank/DDBJ databases">
        <title>Sorghum-associated microbial communities from plants grown in Nebraska, USA.</title>
        <authorList>
            <person name="Schachtman D."/>
        </authorList>
    </citation>
    <scope>NUCLEOTIDE SEQUENCE [LARGE SCALE GENOMIC DNA]</scope>
    <source>
        <strain evidence="2 3">DS994</strain>
    </source>
</reference>
<dbReference type="EMBL" id="JAUSSY010000013">
    <property type="protein sequence ID" value="MDQ0120246.1"/>
    <property type="molecule type" value="Genomic_DNA"/>
</dbReference>
<keyword evidence="1" id="KW-0732">Signal</keyword>
<organism evidence="2 3">
    <name type="scientific">Pseudarthrobacter defluvii</name>
    <dbReference type="NCBI Taxonomy" id="410837"/>
    <lineage>
        <taxon>Bacteria</taxon>
        <taxon>Bacillati</taxon>
        <taxon>Actinomycetota</taxon>
        <taxon>Actinomycetes</taxon>
        <taxon>Micrococcales</taxon>
        <taxon>Micrococcaceae</taxon>
        <taxon>Pseudarthrobacter</taxon>
    </lineage>
</organism>
<evidence type="ECO:0000313" key="3">
    <source>
        <dbReference type="Proteomes" id="UP001226389"/>
    </source>
</evidence>
<proteinExistence type="predicted"/>
<comment type="caution">
    <text evidence="2">The sequence shown here is derived from an EMBL/GenBank/DDBJ whole genome shotgun (WGS) entry which is preliminary data.</text>
</comment>
<dbReference type="Proteomes" id="UP001226389">
    <property type="component" value="Unassembled WGS sequence"/>
</dbReference>
<keyword evidence="3" id="KW-1185">Reference proteome</keyword>
<evidence type="ECO:0000313" key="2">
    <source>
        <dbReference type="EMBL" id="MDQ0120246.1"/>
    </source>
</evidence>
<dbReference type="Gene3D" id="2.120.10.30">
    <property type="entry name" value="TolB, C-terminal domain"/>
    <property type="match status" value="1"/>
</dbReference>
<feature type="chain" id="PRO_5045055593" description="ScyD/ScyE family protein" evidence="1">
    <location>
        <begin position="22"/>
        <end position="375"/>
    </location>
</feature>
<protein>
    <recommendedName>
        <fullName evidence="4">ScyD/ScyE family protein</fullName>
    </recommendedName>
</protein>
<dbReference type="InterPro" id="IPR011042">
    <property type="entry name" value="6-blade_b-propeller_TolB-like"/>
</dbReference>
<sequence>MNKRLALLACTAASAAAIASAGPAAASAKTPDYDVLAGGFVSPLHVTAGPGKSVLVSQDFAGKLTRIDRDGSTEDLSTGTPQGWEVAGADTRGSTTYFLESVGAGQGDPAGLHGYLKSMDAQGDVETIADFADYERSHNPDGDQHYGFGDDVSAQCLAAWPQFPPPSYEGIVDSHPYALAVRDNTAYVADAGMNAVLKVNLKNGDIDTVAVLPPRPAVVPAGLRIPTDMMGNTVEVPACVVGHEYAFEPVPTDVGIGPDGMLYVTSLPGGPEGPELGARGAIFRINPWNGDTDLWAEDILSPTGQAVTGNGDVYVASLFGGEILKFTCDGDRSQFLAVNMPADVDISGHTLYATVDALGDPSQPPAGKVIKADLR</sequence>
<name>A0ABT9UKR2_9MICC</name>